<evidence type="ECO:0000256" key="1">
    <source>
        <dbReference type="SAM" id="Phobius"/>
    </source>
</evidence>
<keyword evidence="4" id="KW-1185">Reference proteome</keyword>
<dbReference type="GO" id="GO:0000139">
    <property type="term" value="C:Golgi membrane"/>
    <property type="evidence" value="ECO:0007669"/>
    <property type="project" value="TreeGrafter"/>
</dbReference>
<dbReference type="Pfam" id="PF15711">
    <property type="entry name" value="ILEI"/>
    <property type="match status" value="1"/>
</dbReference>
<gene>
    <name evidence="3" type="ORF">MNOR_LOCUS18753</name>
</gene>
<dbReference type="EMBL" id="CAXKWB010013586">
    <property type="protein sequence ID" value="CAL4108247.1"/>
    <property type="molecule type" value="Genomic_DNA"/>
</dbReference>
<keyword evidence="1" id="KW-0812">Transmembrane</keyword>
<dbReference type="GO" id="GO:0016266">
    <property type="term" value="P:protein O-linked glycosylation via N-acetyl-galactosamine"/>
    <property type="evidence" value="ECO:0007669"/>
    <property type="project" value="TreeGrafter"/>
</dbReference>
<dbReference type="GO" id="GO:0047223">
    <property type="term" value="F:beta-1,3-galactosyl-O-glycosyl-glycoprotein beta-1,3-N-acetylglucosaminyltransferase activity"/>
    <property type="evidence" value="ECO:0007669"/>
    <property type="project" value="TreeGrafter"/>
</dbReference>
<feature type="non-terminal residue" evidence="3">
    <location>
        <position position="1"/>
    </location>
</feature>
<keyword evidence="1" id="KW-0472">Membrane</keyword>
<protein>
    <recommendedName>
        <fullName evidence="2">ILEI/PANDER domain-containing protein</fullName>
    </recommendedName>
</protein>
<feature type="domain" description="ILEI/PANDER" evidence="2">
    <location>
        <begin position="46"/>
        <end position="133"/>
    </location>
</feature>
<dbReference type="Proteomes" id="UP001497623">
    <property type="component" value="Unassembled WGS sequence"/>
</dbReference>
<evidence type="ECO:0000313" key="4">
    <source>
        <dbReference type="Proteomes" id="UP001497623"/>
    </source>
</evidence>
<dbReference type="PANTHER" id="PTHR46396:SF2">
    <property type="entry name" value="ILEI_PANDER DOMAIN-CONTAINING PROTEIN"/>
    <property type="match status" value="1"/>
</dbReference>
<evidence type="ECO:0000259" key="2">
    <source>
        <dbReference type="Pfam" id="PF15711"/>
    </source>
</evidence>
<feature type="non-terminal residue" evidence="3">
    <location>
        <position position="281"/>
    </location>
</feature>
<dbReference type="AlphaFoldDB" id="A0AAV2R280"/>
<reference evidence="3 4" key="1">
    <citation type="submission" date="2024-05" db="EMBL/GenBank/DDBJ databases">
        <authorList>
            <person name="Wallberg A."/>
        </authorList>
    </citation>
    <scope>NUCLEOTIDE SEQUENCE [LARGE SCALE GENOMIC DNA]</scope>
</reference>
<organism evidence="3 4">
    <name type="scientific">Meganyctiphanes norvegica</name>
    <name type="common">Northern krill</name>
    <name type="synonym">Thysanopoda norvegica</name>
    <dbReference type="NCBI Taxonomy" id="48144"/>
    <lineage>
        <taxon>Eukaryota</taxon>
        <taxon>Metazoa</taxon>
        <taxon>Ecdysozoa</taxon>
        <taxon>Arthropoda</taxon>
        <taxon>Crustacea</taxon>
        <taxon>Multicrustacea</taxon>
        <taxon>Malacostraca</taxon>
        <taxon>Eumalacostraca</taxon>
        <taxon>Eucarida</taxon>
        <taxon>Euphausiacea</taxon>
        <taxon>Euphausiidae</taxon>
        <taxon>Meganyctiphanes</taxon>
    </lineage>
</organism>
<sequence>DNNIEIEATVSSSSLELLVQGHTVLHHKNERRFLVAANMTVWVHIGIHLVVLHHHDGRLMLHKQFHTWQPGAADELARVISTLQPGRLVFLLAPAAWRQHVTDSALLAMGKLEVMWPEDVCSGEMWAAITVTGGQKPTVLMEVVTILSGDREQPKGKHIASPLYLHLFIPRGPALDLSCPWYKSRPWLQRLCEGWEGYGDMCKCRGNPQVPTPKLMDSNSSVKEIIPVVIVTGRGGPSVVRLLLEVWHQTLGPLTPVLIAVDGLKEEPHILYNALVEEFMF</sequence>
<dbReference type="PANTHER" id="PTHR46396">
    <property type="entry name" value="PROTEIN O-LINKED-MANNOSE BETA-1,2-N-ACETYLGLUCOSAMINYLTRANSFERASE 1"/>
    <property type="match status" value="1"/>
</dbReference>
<keyword evidence="1" id="KW-1133">Transmembrane helix</keyword>
<name>A0AAV2R280_MEGNR</name>
<accession>A0AAV2R280</accession>
<dbReference type="InterPro" id="IPR039477">
    <property type="entry name" value="ILEI/PANDER_dom"/>
</dbReference>
<comment type="caution">
    <text evidence="3">The sequence shown here is derived from an EMBL/GenBank/DDBJ whole genome shotgun (WGS) entry which is preliminary data.</text>
</comment>
<dbReference type="InterPro" id="IPR052463">
    <property type="entry name" value="O-linked_mannose_GnT"/>
</dbReference>
<feature type="transmembrane region" description="Helical" evidence="1">
    <location>
        <begin position="33"/>
        <end position="52"/>
    </location>
</feature>
<evidence type="ECO:0000313" key="3">
    <source>
        <dbReference type="EMBL" id="CAL4108247.1"/>
    </source>
</evidence>
<proteinExistence type="predicted"/>